<feature type="domain" description="NAD-specific glutamate dehydrogenase C-terminal" evidence="3">
    <location>
        <begin position="1253"/>
        <end position="1557"/>
    </location>
</feature>
<dbReference type="InterPro" id="IPR048381">
    <property type="entry name" value="GDH_C"/>
</dbReference>
<dbReference type="InterPro" id="IPR028971">
    <property type="entry name" value="NAD-GDH_cat"/>
</dbReference>
<dbReference type="Pfam" id="PF21074">
    <property type="entry name" value="GDH_C"/>
    <property type="match status" value="1"/>
</dbReference>
<dbReference type="InterPro" id="IPR046346">
    <property type="entry name" value="Aminoacid_DH-like_N_sf"/>
</dbReference>
<dbReference type="RefSeq" id="WP_034442151.1">
    <property type="nucleotide sequence ID" value="NZ_JMTK01000002.1"/>
</dbReference>
<dbReference type="Pfam" id="PF21076">
    <property type="entry name" value="GDH_ACT2"/>
    <property type="match status" value="1"/>
</dbReference>
<dbReference type="Pfam" id="PF21078">
    <property type="entry name" value="GDH_HM3"/>
    <property type="match status" value="1"/>
</dbReference>
<dbReference type="InterPro" id="IPR036291">
    <property type="entry name" value="NAD(P)-bd_dom_sf"/>
</dbReference>
<dbReference type="PANTHER" id="PTHR43403:SF1">
    <property type="entry name" value="NAD-SPECIFIC GLUTAMATE DEHYDROGENASE"/>
    <property type="match status" value="1"/>
</dbReference>
<dbReference type="EC" id="1.4.1.2" evidence="7"/>
<evidence type="ECO:0000313" key="8">
    <source>
        <dbReference type="Proteomes" id="UP000033731"/>
    </source>
</evidence>
<accession>A0A095A032</accession>
<protein>
    <submittedName>
        <fullName evidence="7">NAD-specific glutamate dehydrogenase, large form</fullName>
        <ecNumber evidence="7">1.4.1.2</ecNumber>
    </submittedName>
</protein>
<dbReference type="PATRIC" id="fig|556287.8.peg.1031"/>
<dbReference type="PANTHER" id="PTHR43403">
    <property type="entry name" value="NAD-SPECIFIC GLUTAMATE DEHYDROGENASE"/>
    <property type="match status" value="1"/>
</dbReference>
<dbReference type="InterPro" id="IPR024727">
    <property type="entry name" value="NAD_Glu_DH_N_ACT1"/>
</dbReference>
<evidence type="ECO:0000259" key="6">
    <source>
        <dbReference type="Pfam" id="PF21077"/>
    </source>
</evidence>
<dbReference type="EMBL" id="JMTK01000002">
    <property type="protein sequence ID" value="KJZ82280.1"/>
    <property type="molecule type" value="Genomic_DNA"/>
</dbReference>
<evidence type="ECO:0000256" key="1">
    <source>
        <dbReference type="ARBA" id="ARBA00023002"/>
    </source>
</evidence>
<dbReference type="InterPro" id="IPR049056">
    <property type="entry name" value="NAD_Glu_DH_HM3"/>
</dbReference>
<comment type="caution">
    <text evidence="7">The sequence shown here is derived from an EMBL/GenBank/DDBJ whole genome shotgun (WGS) entry which is preliminary data.</text>
</comment>
<dbReference type="Proteomes" id="UP000033731">
    <property type="component" value="Unassembled WGS sequence"/>
</dbReference>
<dbReference type="InterPro" id="IPR049059">
    <property type="entry name" value="NAD_Glu_DH_HM1"/>
</dbReference>
<evidence type="ECO:0000313" key="7">
    <source>
        <dbReference type="EMBL" id="KJZ82280.1"/>
    </source>
</evidence>
<organism evidence="7 8">
    <name type="scientific">Candidatus Liberibacter solanacearum</name>
    <dbReference type="NCBI Taxonomy" id="556287"/>
    <lineage>
        <taxon>Bacteria</taxon>
        <taxon>Pseudomonadati</taxon>
        <taxon>Pseudomonadota</taxon>
        <taxon>Alphaproteobacteria</taxon>
        <taxon>Hyphomicrobiales</taxon>
        <taxon>Rhizobiaceae</taxon>
        <taxon>Liberibacter</taxon>
    </lineage>
</organism>
<dbReference type="GO" id="GO:0004069">
    <property type="term" value="F:L-aspartate:2-oxoglutarate aminotransferase activity"/>
    <property type="evidence" value="ECO:0007669"/>
    <property type="project" value="InterPro"/>
</dbReference>
<keyword evidence="8" id="KW-1185">Reference proteome</keyword>
<dbReference type="InterPro" id="IPR049062">
    <property type="entry name" value="NAD_Glu_DH_ACT2"/>
</dbReference>
<name>A0A095A032_9HYPH</name>
<dbReference type="PIRSF" id="PIRSF036761">
    <property type="entry name" value="GDH_Mll4104"/>
    <property type="match status" value="1"/>
</dbReference>
<dbReference type="Pfam" id="PF05088">
    <property type="entry name" value="Bac_GDH_CD"/>
    <property type="match status" value="1"/>
</dbReference>
<feature type="domain" description="NAD-glutamate dehydrogenase N-terminal ACT1" evidence="4">
    <location>
        <begin position="86"/>
        <end position="168"/>
    </location>
</feature>
<feature type="domain" description="NAD-glutamate dehydrogenase ACT3" evidence="6">
    <location>
        <begin position="545"/>
        <end position="614"/>
    </location>
</feature>
<evidence type="ECO:0000259" key="2">
    <source>
        <dbReference type="Pfam" id="PF05088"/>
    </source>
</evidence>
<evidence type="ECO:0000259" key="4">
    <source>
        <dbReference type="Pfam" id="PF21075"/>
    </source>
</evidence>
<proteinExistence type="predicted"/>
<dbReference type="Pfam" id="PF21073">
    <property type="entry name" value="GDH_HM1"/>
    <property type="match status" value="1"/>
</dbReference>
<feature type="domain" description="NAD-glutamate dehydrogenase catalytic" evidence="2">
    <location>
        <begin position="715"/>
        <end position="1206"/>
    </location>
</feature>
<evidence type="ECO:0000259" key="5">
    <source>
        <dbReference type="Pfam" id="PF21076"/>
    </source>
</evidence>
<dbReference type="InterPro" id="IPR049064">
    <property type="entry name" value="NAD_Glu_DH_ACT3"/>
</dbReference>
<gene>
    <name evidence="7" type="ORF">DJ66_1025</name>
</gene>
<dbReference type="Pfam" id="PF21075">
    <property type="entry name" value="GDH_ACT1"/>
    <property type="match status" value="1"/>
</dbReference>
<dbReference type="Gene3D" id="3.40.50.720">
    <property type="entry name" value="NAD(P)-binding Rossmann-like Domain"/>
    <property type="match status" value="1"/>
</dbReference>
<dbReference type="GO" id="GO:0006538">
    <property type="term" value="P:L-glutamate catabolic process"/>
    <property type="evidence" value="ECO:0007669"/>
    <property type="project" value="InterPro"/>
</dbReference>
<reference evidence="7 8" key="1">
    <citation type="journal article" date="2015" name="Phytopathology">
        <title>Genomes of Candidatus Liberibacter solanacearum haplotype A from New Zealand and the USA suggest significant genome plasticity in the species.</title>
        <authorList>
            <person name="Thompson S.M."/>
            <person name="Johnson C.P."/>
            <person name="Lu A.Y."/>
            <person name="Frampton R.A."/>
            <person name="Sullivan K.L."/>
            <person name="Fiers M.W."/>
            <person name="Crowhurst R.N."/>
            <person name="Pitman A.R."/>
            <person name="Scott I."/>
            <person name="Gudmestad N.C."/>
            <person name="Smith G.R."/>
        </authorList>
    </citation>
    <scope>NUCLEOTIDE SEQUENCE [LARGE SCALE GENOMIC DNA]</scope>
    <source>
        <strain evidence="7 8">LsoNZ1</strain>
    </source>
</reference>
<dbReference type="Pfam" id="PF21077">
    <property type="entry name" value="GDH_ACT3"/>
    <property type="match status" value="1"/>
</dbReference>
<dbReference type="SUPFAM" id="SSF53223">
    <property type="entry name" value="Aminoacid dehydrogenase-like, N-terminal domain"/>
    <property type="match status" value="1"/>
</dbReference>
<evidence type="ECO:0000259" key="3">
    <source>
        <dbReference type="Pfam" id="PF21074"/>
    </source>
</evidence>
<dbReference type="GO" id="GO:0004352">
    <property type="term" value="F:glutamate dehydrogenase (NAD+) activity"/>
    <property type="evidence" value="ECO:0007669"/>
    <property type="project" value="UniProtKB-EC"/>
</dbReference>
<dbReference type="SUPFAM" id="SSF51735">
    <property type="entry name" value="NAD(P)-binding Rossmann-fold domains"/>
    <property type="match status" value="1"/>
</dbReference>
<sequence>MFSRNLKRSRIIDDVNAEIAVLGLPSFSSSVMFEKANIDDLERYTPLMLALTSIVSHDILMDWNSSPSAECIDIREVEGINPSGASTSIVTVVVDNLPFLYQSVIGEIVASHRNIMMAIHPVLVKDKNSEWNLYSPEIHDISQRQISLIQVHIPKISPAEAEDIKKQLIFIIDQLKLIAQDSQAMHSSIDEIQNSLSHFTNVSNKNKGEDIVEALTFLDWLKEDNFKFMGMRYYSQEVEQEKIELNHDVALGLGILKNPDLLILSFYREDKLVEPEVRDFLDGPDFLIVTKSNVMSVVYRRAYMDFIGIKHFDEKGKLIGELHVVGFFTHLAYSQRATKIPLLREKIIKVQNLLNFYPDSHSDRMLQNMLEGYPRDELFQIDPMLLASFCEQIIDITDRPRTRVLPRIDRFNRFVSLLIYIPREYFDSSVREKIGNYLSEVYVGHVSAFYSSFLEEGLVRIHFVIGRSGGETPNPSQEYLEEGVRSIVAYWEEKFYKSAGDGIPRFVFSQTFQDVFSPEKAVKYLHYITNCAEGKEKLCVDFSSKEDGGIQIKIFHANDPFSLSKRVPLLENLGFTVISEDTFEIKMIADDGEHLVVLYQMDLKPANAVQFDLANRRDALVEAFKYIFQDRVDNDSFNHLIMLTDLRVYEISVLRSYARYLRQTSVIWSQDFIAQVLSKNPSISQLLFSLFHSRFDPNLSDKERDKSIKRILKEIDSSLLKVSSLDDDTVLRCYVNLIVGTLRTNYFQKHPYDLALVFKFDSSQIKSLGAEELHREIFVYCVEVEGVHLRCGKIARGGLRWSDRAEDYRTEVLGLVRAQKVKNAVIVPVGAKGGFYPKRLPSEGPRDEIIKIGRKAYKTYVRALLSVTDNFEGQKIIHPANTVCLDGDDPYFVVAADKGTATFSDTANSLSQEAKFWLDDAFASGGSKGYDHKKMAITARGAWETVKRHFREMDIDIQTMPFTVAGVGDMSGDVFGNGMLLSRQIKLVAAFDRSDIFIDPDPDLETTFNERKRLFNAPSSSWQDFDRKVLSKGGMIISRREKSVRLTPEAAAVIGVSNAISTSSEIVSAILMAPVDLLWFGGIGTYISSSQDSDADIGDKANNIVRVTADNVQAKVIGEGANLGLTQRARIVYSLSGGRINSDAIDNSAGVNCSDLEVNIKIALASAMRDGRLTLEDRNKLLSSMTSEVIALVLRNNYLQSLAISLEVRKGMAMMWNFAQLMKFLEKEGSLDRKIEHLPSIAAFEERISADIPLSRPEVGILLSYAKLKLSEKLLDGTLIDDPWFTNLLLNYFPEKLSQLYSEDIMNHQLRRAIIATVLANGIINKGGSCFVVSLSKETSSSIENVVRSAVIAYAGYELDYLWKEVDRLDNQISGELQNKIYEEIRLIFINLTRLLIKNGTFIGDIGNAVKRLLTAFHKLDALLQEKIPEEWSERFNKRVMNLMSNGFPPDIANKIVRMQFLMVVPDLIDISETCNTSLLVVLDMWSAISAGLGVDRLLSVANNVVVDDHYENLALSAGLDWMYSARREMIAKAITAGSSVATIMQNEKWQEVKDQVFDILSTEEEEVTVAQITVATHLLSGFLLKI</sequence>
<feature type="domain" description="NAD-glutamate dehydrogenase ACT2" evidence="5">
    <location>
        <begin position="403"/>
        <end position="492"/>
    </location>
</feature>
<dbReference type="InterPro" id="IPR007780">
    <property type="entry name" value="NAD_Glu_DH_bac"/>
</dbReference>
<keyword evidence="1 7" id="KW-0560">Oxidoreductase</keyword>